<dbReference type="Proteomes" id="UP000015454">
    <property type="component" value="Unassembled WGS sequence"/>
</dbReference>
<sequence length="61" mass="6717">MLIKLLTILLFRTSSEVLFILTRDKILSSVSGKKTFPQETGNSKSIQREVSISGADCATRS</sequence>
<accession>T0F9D1</accession>
<organism evidence="2 3">
    <name type="scientific">Leptospira broomii serovar Hurstbridge str. 5399</name>
    <dbReference type="NCBI Taxonomy" id="1049789"/>
    <lineage>
        <taxon>Bacteria</taxon>
        <taxon>Pseudomonadati</taxon>
        <taxon>Spirochaetota</taxon>
        <taxon>Spirochaetia</taxon>
        <taxon>Leptospirales</taxon>
        <taxon>Leptospiraceae</taxon>
        <taxon>Leptospira</taxon>
    </lineage>
</organism>
<proteinExistence type="predicted"/>
<dbReference type="AlphaFoldDB" id="T0F9D1"/>
<evidence type="ECO:0000313" key="2">
    <source>
        <dbReference type="EMBL" id="EQA44112.1"/>
    </source>
</evidence>
<evidence type="ECO:0000313" key="3">
    <source>
        <dbReference type="Proteomes" id="UP000015454"/>
    </source>
</evidence>
<feature type="region of interest" description="Disordered" evidence="1">
    <location>
        <begin position="35"/>
        <end position="61"/>
    </location>
</feature>
<name>T0F9D1_9LEPT</name>
<protein>
    <submittedName>
        <fullName evidence="2">Uncharacterized protein</fullName>
    </submittedName>
</protein>
<gene>
    <name evidence="2" type="ORF">LEP1GSC050_3704</name>
</gene>
<evidence type="ECO:0000256" key="1">
    <source>
        <dbReference type="SAM" id="MobiDB-lite"/>
    </source>
</evidence>
<keyword evidence="3" id="KW-1185">Reference proteome</keyword>
<feature type="compositionally biased region" description="Polar residues" evidence="1">
    <location>
        <begin position="35"/>
        <end position="50"/>
    </location>
</feature>
<dbReference type="EMBL" id="AHMO02000008">
    <property type="protein sequence ID" value="EQA44112.1"/>
    <property type="molecule type" value="Genomic_DNA"/>
</dbReference>
<comment type="caution">
    <text evidence="2">The sequence shown here is derived from an EMBL/GenBank/DDBJ whole genome shotgun (WGS) entry which is preliminary data.</text>
</comment>
<reference evidence="2" key="1">
    <citation type="submission" date="2013-05" db="EMBL/GenBank/DDBJ databases">
        <authorList>
            <person name="Harkins D.M."/>
            <person name="Durkin A.S."/>
            <person name="Brinkac L.M."/>
            <person name="Haft D.H."/>
            <person name="Selengut J.D."/>
            <person name="Sanka R."/>
            <person name="DePew J."/>
            <person name="Purushe J."/>
            <person name="Hartskeerl R.A."/>
            <person name="Ahmed A."/>
            <person name="van der Linden H."/>
            <person name="Goris M.G.A."/>
            <person name="Vinetz J.M."/>
            <person name="Sutton G.G."/>
            <person name="Nierman W.C."/>
            <person name="Fouts D.E."/>
        </authorList>
    </citation>
    <scope>NUCLEOTIDE SEQUENCE [LARGE SCALE GENOMIC DNA]</scope>
    <source>
        <strain evidence="2">5399</strain>
    </source>
</reference>